<dbReference type="AlphaFoldDB" id="A0A8S1B8J3"/>
<dbReference type="EMBL" id="CADEBD010000402">
    <property type="protein sequence ID" value="CAB3254142.1"/>
    <property type="molecule type" value="Genomic_DNA"/>
</dbReference>
<dbReference type="InterPro" id="IPR029044">
    <property type="entry name" value="Nucleotide-diphossugar_trans"/>
</dbReference>
<sequence length="102" mass="12033">MRHLLVLLLIKFYVFDLNNCTGGTVKNGDHKLPTVGISVLVRNKAHTLPYFLTSLYNLEYPKDRLYLWFYSDFNEDNSIEIIEKWVEKTFVGVQKIICNYKL</sequence>
<feature type="chain" id="PRO_5035942264" evidence="1">
    <location>
        <begin position="21"/>
        <end position="102"/>
    </location>
</feature>
<keyword evidence="1" id="KW-0732">Signal</keyword>
<organism evidence="2 3">
    <name type="scientific">Arctia plantaginis</name>
    <name type="common">Wood tiger moth</name>
    <name type="synonym">Phalaena plantaginis</name>
    <dbReference type="NCBI Taxonomy" id="874455"/>
    <lineage>
        <taxon>Eukaryota</taxon>
        <taxon>Metazoa</taxon>
        <taxon>Ecdysozoa</taxon>
        <taxon>Arthropoda</taxon>
        <taxon>Hexapoda</taxon>
        <taxon>Insecta</taxon>
        <taxon>Pterygota</taxon>
        <taxon>Neoptera</taxon>
        <taxon>Endopterygota</taxon>
        <taxon>Lepidoptera</taxon>
        <taxon>Glossata</taxon>
        <taxon>Ditrysia</taxon>
        <taxon>Noctuoidea</taxon>
        <taxon>Erebidae</taxon>
        <taxon>Arctiinae</taxon>
        <taxon>Arctia</taxon>
    </lineage>
</organism>
<proteinExistence type="predicted"/>
<protein>
    <submittedName>
        <fullName evidence="2">Uncharacterized protein</fullName>
    </submittedName>
</protein>
<gene>
    <name evidence="2" type="ORF">APLA_LOCUS14593</name>
</gene>
<evidence type="ECO:0000313" key="3">
    <source>
        <dbReference type="Proteomes" id="UP000494256"/>
    </source>
</evidence>
<reference evidence="2 3" key="1">
    <citation type="submission" date="2020-04" db="EMBL/GenBank/DDBJ databases">
        <authorList>
            <person name="Wallbank WR R."/>
            <person name="Pardo Diaz C."/>
            <person name="Kozak K."/>
            <person name="Martin S."/>
            <person name="Jiggins C."/>
            <person name="Moest M."/>
            <person name="Warren A I."/>
            <person name="Byers J.R.P. K."/>
            <person name="Montejo-Kovacevich G."/>
            <person name="Yen C E."/>
        </authorList>
    </citation>
    <scope>NUCLEOTIDE SEQUENCE [LARGE SCALE GENOMIC DNA]</scope>
</reference>
<accession>A0A8S1B8J3</accession>
<name>A0A8S1B8J3_ARCPL</name>
<dbReference type="OrthoDB" id="6085115at2759"/>
<dbReference type="Proteomes" id="UP000494256">
    <property type="component" value="Unassembled WGS sequence"/>
</dbReference>
<comment type="caution">
    <text evidence="2">The sequence shown here is derived from an EMBL/GenBank/DDBJ whole genome shotgun (WGS) entry which is preliminary data.</text>
</comment>
<evidence type="ECO:0000313" key="2">
    <source>
        <dbReference type="EMBL" id="CAB3254142.1"/>
    </source>
</evidence>
<evidence type="ECO:0000256" key="1">
    <source>
        <dbReference type="SAM" id="SignalP"/>
    </source>
</evidence>
<feature type="signal peptide" evidence="1">
    <location>
        <begin position="1"/>
        <end position="20"/>
    </location>
</feature>
<dbReference type="SUPFAM" id="SSF53448">
    <property type="entry name" value="Nucleotide-diphospho-sugar transferases"/>
    <property type="match status" value="1"/>
</dbReference>